<gene>
    <name evidence="1" type="ORF">F5144DRAFT_637426</name>
</gene>
<sequence length="355" mass="41051">MATDFHFFPFLPWELRDKIWKFAIRPAVPGAHVFSIRNGRPKHTNPDHQTPRDDYPHISESSLAAPRCLPRGVDFSPAAQEAAPISWALNNPSTYLVDSGLWAACKESRLAIENGLQIPGKRRKVWSFSEVESFREEQGRFTLPETAMYTVSDNARRRYLTVFPGQDLVILQSSDIRFLNWNRILNRSGFPYHMALAYDPAWDERIPDLNRMVYDTAEAGSFALWFIDYRIKRNPRYTGLEGSSKIFYASDRRFVEVEVEELGGWAGHDRMWDAGYEVPTKDIYLRSCSYGFVEQLSDMLDDKRGHMEGYDLNWVDYGLLACEPPNFDWYCKALIQIQILGERMATAKDYLGKET</sequence>
<dbReference type="EMBL" id="JAGIZQ010000001">
    <property type="protein sequence ID" value="KAH6650518.1"/>
    <property type="molecule type" value="Genomic_DNA"/>
</dbReference>
<proteinExistence type="predicted"/>
<protein>
    <submittedName>
        <fullName evidence="1">Uncharacterized protein</fullName>
    </submittedName>
</protein>
<evidence type="ECO:0000313" key="2">
    <source>
        <dbReference type="Proteomes" id="UP000724584"/>
    </source>
</evidence>
<keyword evidence="2" id="KW-1185">Reference proteome</keyword>
<accession>A0ACB7PR74</accession>
<dbReference type="Proteomes" id="UP000724584">
    <property type="component" value="Unassembled WGS sequence"/>
</dbReference>
<evidence type="ECO:0000313" key="1">
    <source>
        <dbReference type="EMBL" id="KAH6650518.1"/>
    </source>
</evidence>
<organism evidence="1 2">
    <name type="scientific">Chaetomium tenue</name>
    <dbReference type="NCBI Taxonomy" id="1854479"/>
    <lineage>
        <taxon>Eukaryota</taxon>
        <taxon>Fungi</taxon>
        <taxon>Dikarya</taxon>
        <taxon>Ascomycota</taxon>
        <taxon>Pezizomycotina</taxon>
        <taxon>Sordariomycetes</taxon>
        <taxon>Sordariomycetidae</taxon>
        <taxon>Sordariales</taxon>
        <taxon>Chaetomiaceae</taxon>
        <taxon>Chaetomium</taxon>
    </lineage>
</organism>
<name>A0ACB7PR74_9PEZI</name>
<comment type="caution">
    <text evidence="1">The sequence shown here is derived from an EMBL/GenBank/DDBJ whole genome shotgun (WGS) entry which is preliminary data.</text>
</comment>
<reference evidence="1 2" key="1">
    <citation type="journal article" date="2021" name="Nat. Commun.">
        <title>Genetic determinants of endophytism in the Arabidopsis root mycobiome.</title>
        <authorList>
            <person name="Mesny F."/>
            <person name="Miyauchi S."/>
            <person name="Thiergart T."/>
            <person name="Pickel B."/>
            <person name="Atanasova L."/>
            <person name="Karlsson M."/>
            <person name="Huettel B."/>
            <person name="Barry K.W."/>
            <person name="Haridas S."/>
            <person name="Chen C."/>
            <person name="Bauer D."/>
            <person name="Andreopoulos W."/>
            <person name="Pangilinan J."/>
            <person name="LaButti K."/>
            <person name="Riley R."/>
            <person name="Lipzen A."/>
            <person name="Clum A."/>
            <person name="Drula E."/>
            <person name="Henrissat B."/>
            <person name="Kohler A."/>
            <person name="Grigoriev I.V."/>
            <person name="Martin F.M."/>
            <person name="Hacquard S."/>
        </authorList>
    </citation>
    <scope>NUCLEOTIDE SEQUENCE [LARGE SCALE GENOMIC DNA]</scope>
    <source>
        <strain evidence="1 2">MPI-SDFR-AT-0079</strain>
    </source>
</reference>